<evidence type="ECO:0000313" key="3">
    <source>
        <dbReference type="Proteomes" id="UP001152803"/>
    </source>
</evidence>
<evidence type="ECO:0000313" key="2">
    <source>
        <dbReference type="EMBL" id="KAJ8276500.1"/>
    </source>
</evidence>
<dbReference type="OrthoDB" id="8942047at2759"/>
<organism evidence="2 3">
    <name type="scientific">Conger conger</name>
    <name type="common">Conger eel</name>
    <name type="synonym">Muraena conger</name>
    <dbReference type="NCBI Taxonomy" id="82655"/>
    <lineage>
        <taxon>Eukaryota</taxon>
        <taxon>Metazoa</taxon>
        <taxon>Chordata</taxon>
        <taxon>Craniata</taxon>
        <taxon>Vertebrata</taxon>
        <taxon>Euteleostomi</taxon>
        <taxon>Actinopterygii</taxon>
        <taxon>Neopterygii</taxon>
        <taxon>Teleostei</taxon>
        <taxon>Anguilliformes</taxon>
        <taxon>Congridae</taxon>
        <taxon>Conger</taxon>
    </lineage>
</organism>
<keyword evidence="1" id="KW-1133">Transmembrane helix</keyword>
<gene>
    <name evidence="2" type="ORF">COCON_G00082520</name>
</gene>
<dbReference type="EMBL" id="JAFJMO010000005">
    <property type="protein sequence ID" value="KAJ8276500.1"/>
    <property type="molecule type" value="Genomic_DNA"/>
</dbReference>
<name>A0A9Q1I2V0_CONCO</name>
<accession>A0A9Q1I2V0</accession>
<reference evidence="2" key="1">
    <citation type="journal article" date="2023" name="Science">
        <title>Genome structures resolve the early diversification of teleost fishes.</title>
        <authorList>
            <person name="Parey E."/>
            <person name="Louis A."/>
            <person name="Montfort J."/>
            <person name="Bouchez O."/>
            <person name="Roques C."/>
            <person name="Iampietro C."/>
            <person name="Lluch J."/>
            <person name="Castinel A."/>
            <person name="Donnadieu C."/>
            <person name="Desvignes T."/>
            <person name="Floi Bucao C."/>
            <person name="Jouanno E."/>
            <person name="Wen M."/>
            <person name="Mejri S."/>
            <person name="Dirks R."/>
            <person name="Jansen H."/>
            <person name="Henkel C."/>
            <person name="Chen W.J."/>
            <person name="Zahm M."/>
            <person name="Cabau C."/>
            <person name="Klopp C."/>
            <person name="Thompson A.W."/>
            <person name="Robinson-Rechavi M."/>
            <person name="Braasch I."/>
            <person name="Lecointre G."/>
            <person name="Bobe J."/>
            <person name="Postlethwait J.H."/>
            <person name="Berthelot C."/>
            <person name="Roest Crollius H."/>
            <person name="Guiguen Y."/>
        </authorList>
    </citation>
    <scope>NUCLEOTIDE SEQUENCE</scope>
    <source>
        <strain evidence="2">Concon-B</strain>
    </source>
</reference>
<keyword evidence="1" id="KW-0812">Transmembrane</keyword>
<feature type="transmembrane region" description="Helical" evidence="1">
    <location>
        <begin position="56"/>
        <end position="77"/>
    </location>
</feature>
<dbReference type="PANTHER" id="PTHR23037">
    <property type="entry name" value="CYTOKINE RECEPTOR"/>
    <property type="match status" value="1"/>
</dbReference>
<keyword evidence="1" id="KW-0472">Membrane</keyword>
<protein>
    <submittedName>
        <fullName evidence="2">Uncharacterized protein</fullName>
    </submittedName>
</protein>
<sequence>MFFILPFPSKVNRYTFQVRIRVKDSCLQSNWSAWSTPVYWGQTKQVNRTEASNGNWLVYMLPIMGCVVVVTVVLLAFQNERLRVILIPIVPNPSKTLDDLLYTHDGKVEDWLHIPKDFVEGFKPNFSEPACPVREYNLIPQMSINGSMSSLPVLSDESDCLSTSCSTSVSSISCPPGDTPPGLV</sequence>
<dbReference type="InterPro" id="IPR013783">
    <property type="entry name" value="Ig-like_fold"/>
</dbReference>
<dbReference type="GO" id="GO:0004896">
    <property type="term" value="F:cytokine receptor activity"/>
    <property type="evidence" value="ECO:0007669"/>
    <property type="project" value="TreeGrafter"/>
</dbReference>
<evidence type="ECO:0000256" key="1">
    <source>
        <dbReference type="SAM" id="Phobius"/>
    </source>
</evidence>
<dbReference type="Proteomes" id="UP001152803">
    <property type="component" value="Unassembled WGS sequence"/>
</dbReference>
<dbReference type="GO" id="GO:0009897">
    <property type="term" value="C:external side of plasma membrane"/>
    <property type="evidence" value="ECO:0007669"/>
    <property type="project" value="TreeGrafter"/>
</dbReference>
<proteinExistence type="predicted"/>
<dbReference type="Gene3D" id="2.60.40.10">
    <property type="entry name" value="Immunoglobulins"/>
    <property type="match status" value="1"/>
</dbReference>
<comment type="caution">
    <text evidence="2">The sequence shown here is derived from an EMBL/GenBank/DDBJ whole genome shotgun (WGS) entry which is preliminary data.</text>
</comment>
<dbReference type="PANTHER" id="PTHR23037:SF47">
    <property type="entry name" value="INTERLEUKIN 2 RECEPTOR SUBUNIT GAMMA"/>
    <property type="match status" value="1"/>
</dbReference>
<keyword evidence="3" id="KW-1185">Reference proteome</keyword>
<dbReference type="AlphaFoldDB" id="A0A9Q1I2V0"/>